<protein>
    <submittedName>
        <fullName evidence="6">Zinc ABC transporter substrate-binding protein</fullName>
    </submittedName>
</protein>
<dbReference type="GO" id="GO:0046872">
    <property type="term" value="F:metal ion binding"/>
    <property type="evidence" value="ECO:0007669"/>
    <property type="project" value="InterPro"/>
</dbReference>
<comment type="caution">
    <text evidence="6">The sequence shown here is derived from an EMBL/GenBank/DDBJ whole genome shotgun (WGS) entry which is preliminary data.</text>
</comment>
<evidence type="ECO:0000256" key="5">
    <source>
        <dbReference type="SAM" id="SignalP"/>
    </source>
</evidence>
<dbReference type="Proteomes" id="UP000216311">
    <property type="component" value="Unassembled WGS sequence"/>
</dbReference>
<dbReference type="SUPFAM" id="SSF53807">
    <property type="entry name" value="Helical backbone' metal receptor"/>
    <property type="match status" value="1"/>
</dbReference>
<dbReference type="InterPro" id="IPR006127">
    <property type="entry name" value="ZnuA-like"/>
</dbReference>
<evidence type="ECO:0000313" key="7">
    <source>
        <dbReference type="Proteomes" id="UP000216311"/>
    </source>
</evidence>
<dbReference type="PANTHER" id="PTHR42953">
    <property type="entry name" value="HIGH-AFFINITY ZINC UPTAKE SYSTEM PROTEIN ZNUA-RELATED"/>
    <property type="match status" value="1"/>
</dbReference>
<dbReference type="PRINTS" id="PR00690">
    <property type="entry name" value="ADHESNFAMILY"/>
</dbReference>
<name>A0A255GN26_9ACTN</name>
<dbReference type="RefSeq" id="WP_094365309.1">
    <property type="nucleotide sequence ID" value="NZ_NMVQ01000046.1"/>
</dbReference>
<dbReference type="Gene3D" id="3.40.50.1980">
    <property type="entry name" value="Nitrogenase molybdenum iron protein domain"/>
    <property type="match status" value="2"/>
</dbReference>
<dbReference type="PRINTS" id="PR00691">
    <property type="entry name" value="ADHESINB"/>
</dbReference>
<dbReference type="EMBL" id="NMVQ01000046">
    <property type="protein sequence ID" value="OYO17230.1"/>
    <property type="molecule type" value="Genomic_DNA"/>
</dbReference>
<gene>
    <name evidence="6" type="ORF">CGZ93_16805</name>
</gene>
<evidence type="ECO:0000256" key="1">
    <source>
        <dbReference type="ARBA" id="ARBA00011028"/>
    </source>
</evidence>
<keyword evidence="7" id="KW-1185">Reference proteome</keyword>
<dbReference type="Pfam" id="PF01297">
    <property type="entry name" value="ZnuA"/>
    <property type="match status" value="1"/>
</dbReference>
<accession>A0A255GN26</accession>
<organism evidence="6 7">
    <name type="scientific">Enemella dayhoffiae</name>
    <dbReference type="NCBI Taxonomy" id="2016507"/>
    <lineage>
        <taxon>Bacteria</taxon>
        <taxon>Bacillati</taxon>
        <taxon>Actinomycetota</taxon>
        <taxon>Actinomycetes</taxon>
        <taxon>Propionibacteriales</taxon>
        <taxon>Propionibacteriaceae</taxon>
        <taxon>Enemella</taxon>
    </lineage>
</organism>
<feature type="signal peptide" evidence="5">
    <location>
        <begin position="1"/>
        <end position="20"/>
    </location>
</feature>
<keyword evidence="3 5" id="KW-0732">Signal</keyword>
<sequence>MRKPHHLLGSLLLTSVLLLAGCGGGSADPGKAQPGQLKVVVAFYPFQYAAERVGGASAKVTNLTQPGSEPHDLELTPRQVASLSDADVVVYQKGFQPAVDRAIEQARPKRALDLATVVTLAPQAGGDDGHGHDHGHGEANDPHAWLDPTNMVKISQAVSRELSAAKPEQGTTFAQNAQTVETELTNLDREFQTGLANCRRKEFITSHAAFGYLANRYRLTQIGIRDLSPDEEPSPARVASVQQEARQHGVTTIFYETLVSPEVAKAVAGDLGLKVDVLDPLEGLTKDSRGTNYIEVMKSNLNSLKAANECN</sequence>
<evidence type="ECO:0000256" key="3">
    <source>
        <dbReference type="ARBA" id="ARBA00022729"/>
    </source>
</evidence>
<evidence type="ECO:0000256" key="4">
    <source>
        <dbReference type="RuleBase" id="RU003512"/>
    </source>
</evidence>
<comment type="similarity">
    <text evidence="1 4">Belongs to the bacterial solute-binding protein 9 family.</text>
</comment>
<evidence type="ECO:0000256" key="2">
    <source>
        <dbReference type="ARBA" id="ARBA00022448"/>
    </source>
</evidence>
<dbReference type="GO" id="GO:0007155">
    <property type="term" value="P:cell adhesion"/>
    <property type="evidence" value="ECO:0007669"/>
    <property type="project" value="InterPro"/>
</dbReference>
<dbReference type="InterPro" id="IPR050492">
    <property type="entry name" value="Bact_metal-bind_prot9"/>
</dbReference>
<reference evidence="6 7" key="1">
    <citation type="submission" date="2017-07" db="EMBL/GenBank/DDBJ databases">
        <title>Draft whole genome sequences of clinical Proprionibacteriaceae strains.</title>
        <authorList>
            <person name="Bernier A.-M."/>
            <person name="Bernard K."/>
            <person name="Domingo M.-C."/>
        </authorList>
    </citation>
    <scope>NUCLEOTIDE SEQUENCE [LARGE SCALE GENOMIC DNA]</scope>
    <source>
        <strain evidence="6 7">NML 130396</strain>
    </source>
</reference>
<dbReference type="OrthoDB" id="9810636at2"/>
<dbReference type="InterPro" id="IPR006128">
    <property type="entry name" value="Lipoprotein_PsaA-like"/>
</dbReference>
<dbReference type="PROSITE" id="PS51257">
    <property type="entry name" value="PROKAR_LIPOPROTEIN"/>
    <property type="match status" value="1"/>
</dbReference>
<dbReference type="PANTHER" id="PTHR42953:SF3">
    <property type="entry name" value="HIGH-AFFINITY ZINC UPTAKE SYSTEM PROTEIN ZNUA"/>
    <property type="match status" value="1"/>
</dbReference>
<dbReference type="AlphaFoldDB" id="A0A255GN26"/>
<proteinExistence type="inferred from homology"/>
<dbReference type="InterPro" id="IPR006129">
    <property type="entry name" value="AdhesinB"/>
</dbReference>
<keyword evidence="2 4" id="KW-0813">Transport</keyword>
<feature type="chain" id="PRO_5039625543" evidence="5">
    <location>
        <begin position="21"/>
        <end position="311"/>
    </location>
</feature>
<dbReference type="GO" id="GO:0030001">
    <property type="term" value="P:metal ion transport"/>
    <property type="evidence" value="ECO:0007669"/>
    <property type="project" value="InterPro"/>
</dbReference>
<evidence type="ECO:0000313" key="6">
    <source>
        <dbReference type="EMBL" id="OYO17230.1"/>
    </source>
</evidence>